<organism evidence="2 4">
    <name type="scientific">Rotaria sordida</name>
    <dbReference type="NCBI Taxonomy" id="392033"/>
    <lineage>
        <taxon>Eukaryota</taxon>
        <taxon>Metazoa</taxon>
        <taxon>Spiralia</taxon>
        <taxon>Gnathifera</taxon>
        <taxon>Rotifera</taxon>
        <taxon>Eurotatoria</taxon>
        <taxon>Bdelloidea</taxon>
        <taxon>Philodinida</taxon>
        <taxon>Philodinidae</taxon>
        <taxon>Rotaria</taxon>
    </lineage>
</organism>
<dbReference type="EMBL" id="CAJNOL010008186">
    <property type="protein sequence ID" value="CAF1634460.1"/>
    <property type="molecule type" value="Genomic_DNA"/>
</dbReference>
<dbReference type="EMBL" id="CAJNOL010008196">
    <property type="protein sequence ID" value="CAF1634559.1"/>
    <property type="molecule type" value="Genomic_DNA"/>
</dbReference>
<evidence type="ECO:0000313" key="1">
    <source>
        <dbReference type="EMBL" id="CAF1382769.1"/>
    </source>
</evidence>
<comment type="caution">
    <text evidence="2">The sequence shown here is derived from an EMBL/GenBank/DDBJ whole genome shotgun (WGS) entry which is preliminary data.</text>
</comment>
<protein>
    <submittedName>
        <fullName evidence="2">Uncharacterized protein</fullName>
    </submittedName>
</protein>
<proteinExistence type="predicted"/>
<gene>
    <name evidence="2" type="ORF">JXQ802_LOCUS52298</name>
    <name evidence="3" type="ORF">JXQ802_LOCUS52311</name>
    <name evidence="1" type="ORF">PYM288_LOCUS33944</name>
</gene>
<dbReference type="Proteomes" id="UP000663870">
    <property type="component" value="Unassembled WGS sequence"/>
</dbReference>
<keyword evidence="4" id="KW-1185">Reference proteome</keyword>
<evidence type="ECO:0000313" key="3">
    <source>
        <dbReference type="EMBL" id="CAF1634559.1"/>
    </source>
</evidence>
<dbReference type="EMBL" id="CAJNOH010004869">
    <property type="protein sequence ID" value="CAF1382769.1"/>
    <property type="molecule type" value="Genomic_DNA"/>
</dbReference>
<name>A0A816D7C6_9BILA</name>
<sequence>MASAFPNGSQLYVQSTTARRDQYFVITITNYPNLLQHTQHFQQLPNQQWQQHLRGGMLSPNVPIHFGIPHTEEHETILYNTLRFELEECIKAYLQRTGRSYPINYIHLLTIKRSIMEFDSKDFKLILTNLLSEHSMQIDTNDFNDICKTEPMEISNVTEQEISSTKGKKTDISDIKSQRFCLVIFNNSKWSQILNNKSSNQHQRLQATLNWSIESVVKNEKQDRSLDDQFIAQLRQLIKEYMQHTTRPLPLKYFLDLTEK</sequence>
<dbReference type="AlphaFoldDB" id="A0A816D7C6"/>
<accession>A0A816D7C6</accession>
<reference evidence="2" key="1">
    <citation type="submission" date="2021-02" db="EMBL/GenBank/DDBJ databases">
        <authorList>
            <person name="Nowell W R."/>
        </authorList>
    </citation>
    <scope>NUCLEOTIDE SEQUENCE</scope>
</reference>
<evidence type="ECO:0000313" key="4">
    <source>
        <dbReference type="Proteomes" id="UP000663870"/>
    </source>
</evidence>
<dbReference type="Proteomes" id="UP000663854">
    <property type="component" value="Unassembled WGS sequence"/>
</dbReference>
<evidence type="ECO:0000313" key="2">
    <source>
        <dbReference type="EMBL" id="CAF1634460.1"/>
    </source>
</evidence>